<reference evidence="2" key="2">
    <citation type="submission" date="2020-09" db="EMBL/GenBank/DDBJ databases">
        <authorList>
            <person name="Sun Q."/>
            <person name="Ohkuma M."/>
        </authorList>
    </citation>
    <scope>NUCLEOTIDE SEQUENCE</scope>
    <source>
        <strain evidence="2">JCM 13064</strain>
    </source>
</reference>
<keyword evidence="3" id="KW-1185">Reference proteome</keyword>
<evidence type="ECO:0000313" key="2">
    <source>
        <dbReference type="EMBL" id="GGK62598.1"/>
    </source>
</evidence>
<evidence type="ECO:0008006" key="4">
    <source>
        <dbReference type="Google" id="ProtNLM"/>
    </source>
</evidence>
<dbReference type="EMBL" id="BMNT01000001">
    <property type="protein sequence ID" value="GGK62598.1"/>
    <property type="molecule type" value="Genomic_DNA"/>
</dbReference>
<feature type="signal peptide" evidence="1">
    <location>
        <begin position="1"/>
        <end position="17"/>
    </location>
</feature>
<gene>
    <name evidence="2" type="ORF">GCM10007964_02150</name>
</gene>
<dbReference type="AlphaFoldDB" id="A0A917QQU9"/>
<comment type="caution">
    <text evidence="2">The sequence shown here is derived from an EMBL/GenBank/DDBJ whole genome shotgun (WGS) entry which is preliminary data.</text>
</comment>
<keyword evidence="1" id="KW-0732">Signal</keyword>
<dbReference type="Proteomes" id="UP000645217">
    <property type="component" value="Unassembled WGS sequence"/>
</dbReference>
<feature type="chain" id="PRO_5039307856" description="Secreted protein" evidence="1">
    <location>
        <begin position="18"/>
        <end position="77"/>
    </location>
</feature>
<sequence length="77" mass="7652">MLVLRTFAVACIVIVTALDPQANRMSPPLATAATTAADVQLAGVPFPTTRSGRDVSIALPSAGTTARPAGLPGPAAP</sequence>
<evidence type="ECO:0000313" key="3">
    <source>
        <dbReference type="Proteomes" id="UP000645217"/>
    </source>
</evidence>
<accession>A0A917QQU9</accession>
<name>A0A917QQU9_9ACTN</name>
<reference evidence="2" key="1">
    <citation type="journal article" date="2014" name="Int. J. Syst. Evol. Microbiol.">
        <title>Complete genome sequence of Corynebacterium casei LMG S-19264T (=DSM 44701T), isolated from a smear-ripened cheese.</title>
        <authorList>
            <consortium name="US DOE Joint Genome Institute (JGI-PGF)"/>
            <person name="Walter F."/>
            <person name="Albersmeier A."/>
            <person name="Kalinowski J."/>
            <person name="Ruckert C."/>
        </authorList>
    </citation>
    <scope>NUCLEOTIDE SEQUENCE</scope>
    <source>
        <strain evidence="2">JCM 13064</strain>
    </source>
</reference>
<evidence type="ECO:0000256" key="1">
    <source>
        <dbReference type="SAM" id="SignalP"/>
    </source>
</evidence>
<organism evidence="2 3">
    <name type="scientific">Sphaerisporangium melleum</name>
    <dbReference type="NCBI Taxonomy" id="321316"/>
    <lineage>
        <taxon>Bacteria</taxon>
        <taxon>Bacillati</taxon>
        <taxon>Actinomycetota</taxon>
        <taxon>Actinomycetes</taxon>
        <taxon>Streptosporangiales</taxon>
        <taxon>Streptosporangiaceae</taxon>
        <taxon>Sphaerisporangium</taxon>
    </lineage>
</organism>
<protein>
    <recommendedName>
        <fullName evidence="4">Secreted protein</fullName>
    </recommendedName>
</protein>
<proteinExistence type="predicted"/>